<organism evidence="2 3">
    <name type="scientific">Neiella litorisoli</name>
    <dbReference type="NCBI Taxonomy" id="2771431"/>
    <lineage>
        <taxon>Bacteria</taxon>
        <taxon>Pseudomonadati</taxon>
        <taxon>Pseudomonadota</taxon>
        <taxon>Gammaproteobacteria</taxon>
        <taxon>Alteromonadales</taxon>
        <taxon>Echinimonadaceae</taxon>
        <taxon>Neiella</taxon>
    </lineage>
</organism>
<sequence>MAGQATWRFLKYWLATFVLLLAGLMLTNLWLDPLYLYHYENVPRSASGFEREFKPWHYKQLKDPEYVIIGNSRTDYGLDLGHLGEVKGYNFSVPGAGMTELRRMFEHVVDNSQPSTVFLVVENFCDGGVARKPVHLSGHILQDLRSWFYRINYLISSQTLRDGLGALGKKQSAYYDRYGRRLAFMYINDTVSERMERREAARVKINERAAESRRPSTALCRTSSLQQIINTSYDQGIDLKLIINPMHLRYLEIDHQFMLAERKLTELKVHLVKAVADVADRRSLEPVPIFDFQLVNSYTTEYFDYETVEDLRYWSESSHYTKAMGDLMLDWIYASEPQRDAAFAALLTPDTVELHVEKQWQLFLDWRTTNPRVVEEIAEKYQTPYMSRLALAPSGAK</sequence>
<proteinExistence type="predicted"/>
<evidence type="ECO:0000256" key="1">
    <source>
        <dbReference type="SAM" id="Phobius"/>
    </source>
</evidence>
<keyword evidence="1" id="KW-0812">Transmembrane</keyword>
<feature type="transmembrane region" description="Helical" evidence="1">
    <location>
        <begin position="12"/>
        <end position="31"/>
    </location>
</feature>
<evidence type="ECO:0000313" key="2">
    <source>
        <dbReference type="EMBL" id="MBD1390554.1"/>
    </source>
</evidence>
<protein>
    <submittedName>
        <fullName evidence="2">Uncharacterized protein</fullName>
    </submittedName>
</protein>
<name>A0A8J6UF51_9GAMM</name>
<dbReference type="Proteomes" id="UP000638014">
    <property type="component" value="Unassembled WGS sequence"/>
</dbReference>
<keyword evidence="3" id="KW-1185">Reference proteome</keyword>
<dbReference type="RefSeq" id="WP_191145624.1">
    <property type="nucleotide sequence ID" value="NZ_JACXAF010000019.1"/>
</dbReference>
<gene>
    <name evidence="2" type="ORF">IC617_14040</name>
</gene>
<evidence type="ECO:0000313" key="3">
    <source>
        <dbReference type="Proteomes" id="UP000638014"/>
    </source>
</evidence>
<comment type="caution">
    <text evidence="2">The sequence shown here is derived from an EMBL/GenBank/DDBJ whole genome shotgun (WGS) entry which is preliminary data.</text>
</comment>
<dbReference type="EMBL" id="JACXAF010000019">
    <property type="protein sequence ID" value="MBD1390554.1"/>
    <property type="molecule type" value="Genomic_DNA"/>
</dbReference>
<keyword evidence="1" id="KW-1133">Transmembrane helix</keyword>
<keyword evidence="1" id="KW-0472">Membrane</keyword>
<reference evidence="2" key="1">
    <citation type="submission" date="2020-09" db="EMBL/GenBank/DDBJ databases">
        <title>A novel bacterium of genus Neiella, isolated from South China Sea.</title>
        <authorList>
            <person name="Huang H."/>
            <person name="Mo K."/>
            <person name="Hu Y."/>
        </authorList>
    </citation>
    <scope>NUCLEOTIDE SEQUENCE</scope>
    <source>
        <strain evidence="2">HB171785</strain>
    </source>
</reference>
<dbReference type="AlphaFoldDB" id="A0A8J6UF51"/>
<accession>A0A8J6UF51</accession>